<dbReference type="OrthoDB" id="2891670at2759"/>
<evidence type="ECO:0000313" key="3">
    <source>
        <dbReference type="Proteomes" id="UP000613580"/>
    </source>
</evidence>
<organism evidence="2 3">
    <name type="scientific">Mycena chlorophos</name>
    <name type="common">Agaric fungus</name>
    <name type="synonym">Agaricus chlorophos</name>
    <dbReference type="NCBI Taxonomy" id="658473"/>
    <lineage>
        <taxon>Eukaryota</taxon>
        <taxon>Fungi</taxon>
        <taxon>Dikarya</taxon>
        <taxon>Basidiomycota</taxon>
        <taxon>Agaricomycotina</taxon>
        <taxon>Agaricomycetes</taxon>
        <taxon>Agaricomycetidae</taxon>
        <taxon>Agaricales</taxon>
        <taxon>Marasmiineae</taxon>
        <taxon>Mycenaceae</taxon>
        <taxon>Mycena</taxon>
    </lineage>
</organism>
<dbReference type="AlphaFoldDB" id="A0A8H6WSX0"/>
<evidence type="ECO:0000313" key="2">
    <source>
        <dbReference type="EMBL" id="KAF7323499.1"/>
    </source>
</evidence>
<dbReference type="EMBL" id="JACAZE010000001">
    <property type="protein sequence ID" value="KAF7323499.1"/>
    <property type="molecule type" value="Genomic_DNA"/>
</dbReference>
<reference evidence="2" key="1">
    <citation type="submission" date="2020-05" db="EMBL/GenBank/DDBJ databases">
        <title>Mycena genomes resolve the evolution of fungal bioluminescence.</title>
        <authorList>
            <person name="Tsai I.J."/>
        </authorList>
    </citation>
    <scope>NUCLEOTIDE SEQUENCE</scope>
    <source>
        <strain evidence="2">110903Hualien_Pintung</strain>
    </source>
</reference>
<sequence length="352" mass="38893">MSEFQALAEPYTRRYLQGYSKADLLHFVERQPGNWTHRKPYQSARKDLLVAELVKRSNGFAREESPLSEPPPDDDSEEDAAGIQATNGTPKALTLLVHDTRLGAIPKVSISVAVSPHAETTTGSWGATVHDVITALQATATPLNGAVKIYTPDPANPGYDKFIVELSSSALIAATYAGSPDDLLRIENDTVNLRVEAPQATVPPSDQSTNYYPLEVARKRRELIVGNAKTVVEWLQAQIKDFDGYSEFAAAKKRERRNAEAVARWKFISSVADEYAGERSPFKGRITHRDIYKALRIEHATFNAALRCTAVIEKYGEGGSSPDPDVIEKLQDEKGSTTLNHFLHKFAKERGE</sequence>
<name>A0A8H6WSX0_MYCCL</name>
<proteinExistence type="predicted"/>
<keyword evidence="3" id="KW-1185">Reference proteome</keyword>
<comment type="caution">
    <text evidence="2">The sequence shown here is derived from an EMBL/GenBank/DDBJ whole genome shotgun (WGS) entry which is preliminary data.</text>
</comment>
<evidence type="ECO:0000256" key="1">
    <source>
        <dbReference type="SAM" id="MobiDB-lite"/>
    </source>
</evidence>
<dbReference type="Proteomes" id="UP000613580">
    <property type="component" value="Unassembled WGS sequence"/>
</dbReference>
<feature type="region of interest" description="Disordered" evidence="1">
    <location>
        <begin position="60"/>
        <end position="85"/>
    </location>
</feature>
<feature type="compositionally biased region" description="Acidic residues" evidence="1">
    <location>
        <begin position="71"/>
        <end position="80"/>
    </location>
</feature>
<gene>
    <name evidence="2" type="ORF">HMN09_00131100</name>
</gene>
<protein>
    <submittedName>
        <fullName evidence="2">Uncharacterized protein</fullName>
    </submittedName>
</protein>
<accession>A0A8H6WSX0</accession>